<dbReference type="GO" id="GO:0030431">
    <property type="term" value="P:sleep"/>
    <property type="evidence" value="ECO:0007669"/>
    <property type="project" value="InterPro"/>
</dbReference>
<keyword evidence="2" id="KW-0336">GPI-anchor</keyword>
<dbReference type="InterPro" id="IPR031424">
    <property type="entry name" value="QVR-like"/>
</dbReference>
<keyword evidence="10" id="KW-1185">Reference proteome</keyword>
<protein>
    <recommendedName>
        <fullName evidence="11">Protein sleepless</fullName>
    </recommendedName>
</protein>
<keyword evidence="7" id="KW-0325">Glycoprotein</keyword>
<evidence type="ECO:0000256" key="1">
    <source>
        <dbReference type="ARBA" id="ARBA00004589"/>
    </source>
</evidence>
<proteinExistence type="predicted"/>
<keyword evidence="8" id="KW-0449">Lipoprotein</keyword>
<comment type="caution">
    <text evidence="9">The sequence shown here is derived from an EMBL/GenBank/DDBJ whole genome shotgun (WGS) entry which is preliminary data.</text>
</comment>
<keyword evidence="3" id="KW-0812">Transmembrane</keyword>
<evidence type="ECO:0008006" key="11">
    <source>
        <dbReference type="Google" id="ProtNLM"/>
    </source>
</evidence>
<gene>
    <name evidence="9" type="ORF">GE061_010687</name>
</gene>
<comment type="subcellular location">
    <subcellularLocation>
        <location evidence="1">Membrane</location>
        <topology evidence="1">Lipid-anchor</topology>
        <topology evidence="1">GPI-anchor</topology>
    </subcellularLocation>
</comment>
<dbReference type="EMBL" id="WIXP02000003">
    <property type="protein sequence ID" value="KAF6212974.1"/>
    <property type="molecule type" value="Genomic_DNA"/>
</dbReference>
<sequence length="158" mass="16286">MKSLAAVSLISLLSLLATAEGLKCHSCSGDRCGDPFSSSGEFETNCTPELAQRSLNTLKSAASKVSSALETLGFGTGAPVDINAKMICVKLKIKNGDKNLVTRSCGAQTGETDVCSTVKGENIECSTCDTDLCNGATAAHLSIALMSVTALLLASYSR</sequence>
<evidence type="ECO:0000256" key="6">
    <source>
        <dbReference type="ARBA" id="ARBA00023136"/>
    </source>
</evidence>
<keyword evidence="4" id="KW-0732">Signal</keyword>
<dbReference type="GO" id="GO:0032222">
    <property type="term" value="P:regulation of synaptic transmission, cholinergic"/>
    <property type="evidence" value="ECO:0007669"/>
    <property type="project" value="InterPro"/>
</dbReference>
<evidence type="ECO:0000313" key="10">
    <source>
        <dbReference type="Proteomes" id="UP000466442"/>
    </source>
</evidence>
<keyword evidence="6" id="KW-0472">Membrane</keyword>
<organism evidence="9 10">
    <name type="scientific">Apolygus lucorum</name>
    <name type="common">Small green plant bug</name>
    <name type="synonym">Lygocoris lucorum</name>
    <dbReference type="NCBI Taxonomy" id="248454"/>
    <lineage>
        <taxon>Eukaryota</taxon>
        <taxon>Metazoa</taxon>
        <taxon>Ecdysozoa</taxon>
        <taxon>Arthropoda</taxon>
        <taxon>Hexapoda</taxon>
        <taxon>Insecta</taxon>
        <taxon>Pterygota</taxon>
        <taxon>Neoptera</taxon>
        <taxon>Paraneoptera</taxon>
        <taxon>Hemiptera</taxon>
        <taxon>Heteroptera</taxon>
        <taxon>Panheteroptera</taxon>
        <taxon>Cimicomorpha</taxon>
        <taxon>Miridae</taxon>
        <taxon>Mirini</taxon>
        <taxon>Apolygus</taxon>
    </lineage>
</organism>
<reference evidence="9" key="1">
    <citation type="journal article" date="2021" name="Mol. Ecol. Resour.">
        <title>Apolygus lucorum genome provides insights into omnivorousness and mesophyll feeding.</title>
        <authorList>
            <person name="Liu Y."/>
            <person name="Liu H."/>
            <person name="Wang H."/>
            <person name="Huang T."/>
            <person name="Liu B."/>
            <person name="Yang B."/>
            <person name="Yin L."/>
            <person name="Li B."/>
            <person name="Zhang Y."/>
            <person name="Zhang S."/>
            <person name="Jiang F."/>
            <person name="Zhang X."/>
            <person name="Ren Y."/>
            <person name="Wang B."/>
            <person name="Wang S."/>
            <person name="Lu Y."/>
            <person name="Wu K."/>
            <person name="Fan W."/>
            <person name="Wang G."/>
        </authorList>
    </citation>
    <scope>NUCLEOTIDE SEQUENCE</scope>
    <source>
        <strain evidence="9">12Hb</strain>
    </source>
</reference>
<dbReference type="InterPro" id="IPR050975">
    <property type="entry name" value="Sleep_regulator"/>
</dbReference>
<evidence type="ECO:0000256" key="2">
    <source>
        <dbReference type="ARBA" id="ARBA00022622"/>
    </source>
</evidence>
<evidence type="ECO:0000256" key="3">
    <source>
        <dbReference type="ARBA" id="ARBA00022692"/>
    </source>
</evidence>
<evidence type="ECO:0000256" key="5">
    <source>
        <dbReference type="ARBA" id="ARBA00022989"/>
    </source>
</evidence>
<keyword evidence="5" id="KW-1133">Transmembrane helix</keyword>
<name>A0A6A4II55_APOLU</name>
<evidence type="ECO:0000313" key="9">
    <source>
        <dbReference type="EMBL" id="KAF6212974.1"/>
    </source>
</evidence>
<accession>A0A6A4II55</accession>
<dbReference type="Pfam" id="PF17064">
    <property type="entry name" value="QVR"/>
    <property type="match status" value="1"/>
</dbReference>
<evidence type="ECO:0000256" key="8">
    <source>
        <dbReference type="ARBA" id="ARBA00023288"/>
    </source>
</evidence>
<dbReference type="AlphaFoldDB" id="A0A6A4II55"/>
<dbReference type="Proteomes" id="UP000466442">
    <property type="component" value="Unassembled WGS sequence"/>
</dbReference>
<evidence type="ECO:0000256" key="4">
    <source>
        <dbReference type="ARBA" id="ARBA00022729"/>
    </source>
</evidence>
<dbReference type="PANTHER" id="PTHR33562">
    <property type="entry name" value="ATILLA, ISOFORM B-RELATED-RELATED"/>
    <property type="match status" value="1"/>
</dbReference>
<dbReference type="GO" id="GO:0098552">
    <property type="term" value="C:side of membrane"/>
    <property type="evidence" value="ECO:0007669"/>
    <property type="project" value="UniProtKB-KW"/>
</dbReference>
<evidence type="ECO:0000256" key="7">
    <source>
        <dbReference type="ARBA" id="ARBA00023180"/>
    </source>
</evidence>